<reference evidence="5" key="1">
    <citation type="journal article" date="2020" name="Stud. Mycol.">
        <title>101 Dothideomycetes genomes: a test case for predicting lifestyles and emergence of pathogens.</title>
        <authorList>
            <person name="Haridas S."/>
            <person name="Albert R."/>
            <person name="Binder M."/>
            <person name="Bloem J."/>
            <person name="Labutti K."/>
            <person name="Salamov A."/>
            <person name="Andreopoulos B."/>
            <person name="Baker S."/>
            <person name="Barry K."/>
            <person name="Bills G."/>
            <person name="Bluhm B."/>
            <person name="Cannon C."/>
            <person name="Castanera R."/>
            <person name="Culley D."/>
            <person name="Daum C."/>
            <person name="Ezra D."/>
            <person name="Gonzalez J."/>
            <person name="Henrissat B."/>
            <person name="Kuo A."/>
            <person name="Liang C."/>
            <person name="Lipzen A."/>
            <person name="Lutzoni F."/>
            <person name="Magnuson J."/>
            <person name="Mondo S."/>
            <person name="Nolan M."/>
            <person name="Ohm R."/>
            <person name="Pangilinan J."/>
            <person name="Park H.-J."/>
            <person name="Ramirez L."/>
            <person name="Alfaro M."/>
            <person name="Sun H."/>
            <person name="Tritt A."/>
            <person name="Yoshinaga Y."/>
            <person name="Zwiers L.-H."/>
            <person name="Turgeon B."/>
            <person name="Goodwin S."/>
            <person name="Spatafora J."/>
            <person name="Crous P."/>
            <person name="Grigoriev I."/>
        </authorList>
    </citation>
    <scope>NUCLEOTIDE SEQUENCE</scope>
    <source>
        <strain evidence="5">CBS 183.55</strain>
    </source>
</reference>
<organism evidence="5 6">
    <name type="scientific">Didymella exigua CBS 183.55</name>
    <dbReference type="NCBI Taxonomy" id="1150837"/>
    <lineage>
        <taxon>Eukaryota</taxon>
        <taxon>Fungi</taxon>
        <taxon>Dikarya</taxon>
        <taxon>Ascomycota</taxon>
        <taxon>Pezizomycotina</taxon>
        <taxon>Dothideomycetes</taxon>
        <taxon>Pleosporomycetidae</taxon>
        <taxon>Pleosporales</taxon>
        <taxon>Pleosporineae</taxon>
        <taxon>Didymellaceae</taxon>
        <taxon>Didymella</taxon>
    </lineage>
</organism>
<feature type="compositionally biased region" description="Basic and acidic residues" evidence="3">
    <location>
        <begin position="430"/>
        <end position="444"/>
    </location>
</feature>
<dbReference type="EMBL" id="ML978974">
    <property type="protein sequence ID" value="KAF1927046.1"/>
    <property type="molecule type" value="Genomic_DNA"/>
</dbReference>
<gene>
    <name evidence="5" type="ORF">M421DRAFT_102123</name>
</gene>
<dbReference type="PANTHER" id="PTHR10183">
    <property type="entry name" value="CALPAIN"/>
    <property type="match status" value="1"/>
</dbReference>
<dbReference type="PROSITE" id="PS50203">
    <property type="entry name" value="CALPAIN_CAT"/>
    <property type="match status" value="1"/>
</dbReference>
<comment type="caution">
    <text evidence="2">Lacks conserved residue(s) required for the propagation of feature annotation.</text>
</comment>
<dbReference type="Gene3D" id="3.90.70.10">
    <property type="entry name" value="Cysteine proteinases"/>
    <property type="match status" value="1"/>
</dbReference>
<feature type="region of interest" description="Disordered" evidence="3">
    <location>
        <begin position="500"/>
        <end position="565"/>
    </location>
</feature>
<proteinExistence type="predicted"/>
<keyword evidence="6" id="KW-1185">Reference proteome</keyword>
<dbReference type="OrthoDB" id="424753at2759"/>
<dbReference type="InterPro" id="IPR001300">
    <property type="entry name" value="Peptidase_C2_calpain_cat"/>
</dbReference>
<feature type="compositionally biased region" description="Basic and acidic residues" evidence="3">
    <location>
        <begin position="385"/>
        <end position="410"/>
    </location>
</feature>
<evidence type="ECO:0000313" key="6">
    <source>
        <dbReference type="Proteomes" id="UP000800082"/>
    </source>
</evidence>
<dbReference type="GeneID" id="54344375"/>
<feature type="compositionally biased region" description="Basic residues" evidence="3">
    <location>
        <begin position="529"/>
        <end position="542"/>
    </location>
</feature>
<feature type="active site" evidence="1">
    <location>
        <position position="266"/>
    </location>
</feature>
<feature type="compositionally biased region" description="Low complexity" evidence="3">
    <location>
        <begin position="518"/>
        <end position="528"/>
    </location>
</feature>
<feature type="region of interest" description="Disordered" evidence="3">
    <location>
        <begin position="430"/>
        <end position="479"/>
    </location>
</feature>
<protein>
    <submittedName>
        <fullName evidence="5">Cysteine proteinase</fullName>
    </submittedName>
</protein>
<name>A0A6A5RKZ8_9PLEO</name>
<dbReference type="GO" id="GO:0004198">
    <property type="term" value="F:calcium-dependent cysteine-type endopeptidase activity"/>
    <property type="evidence" value="ECO:0007669"/>
    <property type="project" value="InterPro"/>
</dbReference>
<accession>A0A6A5RKZ8</accession>
<dbReference type="Pfam" id="PF00648">
    <property type="entry name" value="Peptidase_C2"/>
    <property type="match status" value="1"/>
</dbReference>
<evidence type="ECO:0000313" key="5">
    <source>
        <dbReference type="EMBL" id="KAF1927046.1"/>
    </source>
</evidence>
<evidence type="ECO:0000256" key="3">
    <source>
        <dbReference type="SAM" id="MobiDB-lite"/>
    </source>
</evidence>
<evidence type="ECO:0000256" key="1">
    <source>
        <dbReference type="PIRSR" id="PIRSR622684-1"/>
    </source>
</evidence>
<evidence type="ECO:0000256" key="2">
    <source>
        <dbReference type="PROSITE-ProRule" id="PRU00239"/>
    </source>
</evidence>
<dbReference type="GO" id="GO:0006508">
    <property type="term" value="P:proteolysis"/>
    <property type="evidence" value="ECO:0007669"/>
    <property type="project" value="InterPro"/>
</dbReference>
<dbReference type="AlphaFoldDB" id="A0A6A5RKZ8"/>
<sequence length="615" mass="68350">MRILTSDSKEANNAPQELINEFWENLISKKPGKVTKVFPPSLYANPLPPPRRPGVVKGQNAAESYEAAAMEFRTRVKRIIRECQRPNEKFTDPDFDITDQPMNFVDDNLFLSKPDFDERGDMYDPTGIKETRYKKSHQTGSETFYFASCAHENETWLPLLEKAYAKVDGDYDAISGSISGKAVEDLTGGVTSKILTDRVLSKERLWKELTEVNKDFPFWASSPGSYGSEYDARRGLALSYAYSVIKAVEEESEDGKIKHRLVLIRNPWGKRASAAMGEWTGPWSDGSAEWNLTGCKSLEKYTDDGDYIVRARGAWLSNRSISAEVDLETGVYEVVPKLVAKRDADAPDVHEVVTKVAERNPRKLRQTGLSYDIANAKGLAEVSDEEKRHKESKKKEAAERKKKENEAAEKRNAEFEAWKKEEKADYEAWKRGKQRLENQPKRTNEPGTLKTGTAAPETKEASIDAASQPAKSDANDTKPATAALEADLISKTAGLKVDDAAAHSDDDKAEHGLDENLGNNSRASSRAVSRGRRLPPHMHRSAPRSYYGDDPVQKTSPRDLSPVDEKPRPWNAVCVLGLRVYSQNPEASIKLGKPKNVEDGAILDVGGEIAAGATM</sequence>
<feature type="region of interest" description="Disordered" evidence="3">
    <location>
        <begin position="380"/>
        <end position="410"/>
    </location>
</feature>
<evidence type="ECO:0000259" key="4">
    <source>
        <dbReference type="PROSITE" id="PS50203"/>
    </source>
</evidence>
<dbReference type="Proteomes" id="UP000800082">
    <property type="component" value="Unassembled WGS sequence"/>
</dbReference>
<feature type="compositionally biased region" description="Basic and acidic residues" evidence="3">
    <location>
        <begin position="500"/>
        <end position="514"/>
    </location>
</feature>
<dbReference type="RefSeq" id="XP_033447298.1">
    <property type="nucleotide sequence ID" value="XM_033586729.1"/>
</dbReference>
<dbReference type="SMART" id="SM00230">
    <property type="entry name" value="CysPc"/>
    <property type="match status" value="1"/>
</dbReference>
<dbReference type="InterPro" id="IPR038765">
    <property type="entry name" value="Papain-like_cys_pep_sf"/>
</dbReference>
<dbReference type="PANTHER" id="PTHR10183:SF425">
    <property type="entry name" value="CALPAIN-5"/>
    <property type="match status" value="1"/>
</dbReference>
<dbReference type="SUPFAM" id="SSF54001">
    <property type="entry name" value="Cysteine proteinases"/>
    <property type="match status" value="1"/>
</dbReference>
<feature type="domain" description="Calpain catalytic" evidence="4">
    <location>
        <begin position="121"/>
        <end position="307"/>
    </location>
</feature>
<dbReference type="InterPro" id="IPR022684">
    <property type="entry name" value="Calpain_cysteine_protease"/>
</dbReference>